<gene>
    <name evidence="2" type="ORF">LCGC14_0908520</name>
</gene>
<dbReference type="EMBL" id="LAZR01003006">
    <property type="protein sequence ID" value="KKN23087.1"/>
    <property type="molecule type" value="Genomic_DNA"/>
</dbReference>
<evidence type="ECO:0000256" key="1">
    <source>
        <dbReference type="SAM" id="MobiDB-lite"/>
    </source>
</evidence>
<sequence length="223" mass="24081">MPGDYVPGPDAEFDSWQQNWLTYAAANAVALGLDPLIDIPAIQAAQTAWDTDYDGHLTASAAAQAARAAKDAERVTYMTLLRSFSQQIQKRTGTTDEQRGGLGITIPDTEPTPVPAPTTAPTLNIVTAERLRHVVEATKTAEEGAGLGKPTGVRGVQLWRKIGDPPPAGESDFEFVSEFTRARMTLDYQMTQGGLTVYYQARWVSTRGETGPWGELVSATVVK</sequence>
<feature type="region of interest" description="Disordered" evidence="1">
    <location>
        <begin position="88"/>
        <end position="120"/>
    </location>
</feature>
<comment type="caution">
    <text evidence="2">The sequence shown here is derived from an EMBL/GenBank/DDBJ whole genome shotgun (WGS) entry which is preliminary data.</text>
</comment>
<name>A0A0F9PF27_9ZZZZ</name>
<accession>A0A0F9PF27</accession>
<reference evidence="2" key="1">
    <citation type="journal article" date="2015" name="Nature">
        <title>Complex archaea that bridge the gap between prokaryotes and eukaryotes.</title>
        <authorList>
            <person name="Spang A."/>
            <person name="Saw J.H."/>
            <person name="Jorgensen S.L."/>
            <person name="Zaremba-Niedzwiedzka K."/>
            <person name="Martijn J."/>
            <person name="Lind A.E."/>
            <person name="van Eijk R."/>
            <person name="Schleper C."/>
            <person name="Guy L."/>
            <person name="Ettema T.J."/>
        </authorList>
    </citation>
    <scope>NUCLEOTIDE SEQUENCE</scope>
</reference>
<proteinExistence type="predicted"/>
<organism evidence="2">
    <name type="scientific">marine sediment metagenome</name>
    <dbReference type="NCBI Taxonomy" id="412755"/>
    <lineage>
        <taxon>unclassified sequences</taxon>
        <taxon>metagenomes</taxon>
        <taxon>ecological metagenomes</taxon>
    </lineage>
</organism>
<evidence type="ECO:0000313" key="2">
    <source>
        <dbReference type="EMBL" id="KKN23087.1"/>
    </source>
</evidence>
<dbReference type="AlphaFoldDB" id="A0A0F9PF27"/>
<protein>
    <submittedName>
        <fullName evidence="2">Uncharacterized protein</fullName>
    </submittedName>
</protein>